<proteinExistence type="inferred from homology"/>
<dbReference type="InterPro" id="IPR028081">
    <property type="entry name" value="Leu-bd"/>
</dbReference>
<evidence type="ECO:0000256" key="2">
    <source>
        <dbReference type="ARBA" id="ARBA00022729"/>
    </source>
</evidence>
<dbReference type="PANTHER" id="PTHR47628">
    <property type="match status" value="1"/>
</dbReference>
<name>A0ABP9C935_9PSEU</name>
<dbReference type="CDD" id="cd06358">
    <property type="entry name" value="PBP1_NHase"/>
    <property type="match status" value="1"/>
</dbReference>
<dbReference type="InterPro" id="IPR028082">
    <property type="entry name" value="Peripla_BP_I"/>
</dbReference>
<dbReference type="Proteomes" id="UP001500928">
    <property type="component" value="Unassembled WGS sequence"/>
</dbReference>
<reference evidence="5" key="1">
    <citation type="journal article" date="2019" name="Int. J. Syst. Evol. Microbiol.">
        <title>The Global Catalogue of Microorganisms (GCM) 10K type strain sequencing project: providing services to taxonomists for standard genome sequencing and annotation.</title>
        <authorList>
            <consortium name="The Broad Institute Genomics Platform"/>
            <consortium name="The Broad Institute Genome Sequencing Center for Infectious Disease"/>
            <person name="Wu L."/>
            <person name="Ma J."/>
        </authorList>
    </citation>
    <scope>NUCLEOTIDE SEQUENCE [LARGE SCALE GENOMIC DNA]</scope>
    <source>
        <strain evidence="5">JCM 17979</strain>
    </source>
</reference>
<dbReference type="Pfam" id="PF13458">
    <property type="entry name" value="Peripla_BP_6"/>
    <property type="match status" value="1"/>
</dbReference>
<evidence type="ECO:0000256" key="1">
    <source>
        <dbReference type="ARBA" id="ARBA00010062"/>
    </source>
</evidence>
<dbReference type="EMBL" id="BAABHO010000048">
    <property type="protein sequence ID" value="GAA4804667.1"/>
    <property type="molecule type" value="Genomic_DNA"/>
</dbReference>
<gene>
    <name evidence="4" type="ORF">GCM10023200_47550</name>
</gene>
<evidence type="ECO:0000313" key="4">
    <source>
        <dbReference type="EMBL" id="GAA4804667.1"/>
    </source>
</evidence>
<dbReference type="RefSeq" id="WP_345421439.1">
    <property type="nucleotide sequence ID" value="NZ_BAABHO010000048.1"/>
</dbReference>
<organism evidence="4 5">
    <name type="scientific">Actinomycetospora chlora</name>
    <dbReference type="NCBI Taxonomy" id="663608"/>
    <lineage>
        <taxon>Bacteria</taxon>
        <taxon>Bacillati</taxon>
        <taxon>Actinomycetota</taxon>
        <taxon>Actinomycetes</taxon>
        <taxon>Pseudonocardiales</taxon>
        <taxon>Pseudonocardiaceae</taxon>
        <taxon>Actinomycetospora</taxon>
    </lineage>
</organism>
<dbReference type="PANTHER" id="PTHR47628:SF1">
    <property type="entry name" value="ALIPHATIC AMIDASE EXPRESSION-REGULATING PROTEIN"/>
    <property type="match status" value="1"/>
</dbReference>
<dbReference type="SUPFAM" id="SSF53822">
    <property type="entry name" value="Periplasmic binding protein-like I"/>
    <property type="match status" value="1"/>
</dbReference>
<protein>
    <submittedName>
        <fullName evidence="4">Substrate-binding domain-containing protein</fullName>
    </submittedName>
</protein>
<feature type="domain" description="Leucine-binding protein" evidence="3">
    <location>
        <begin position="22"/>
        <end position="356"/>
    </location>
</feature>
<keyword evidence="2" id="KW-0732">Signal</keyword>
<keyword evidence="5" id="KW-1185">Reference proteome</keyword>
<evidence type="ECO:0000259" key="3">
    <source>
        <dbReference type="Pfam" id="PF13458"/>
    </source>
</evidence>
<sequence length="374" mass="40208">MATGTAPPSLSRDRRRADDDAVRLALVTPWQGPAGMFGLSCRMSSELAVAEINAGGGLLHRPVALHHVDGGTDPDAVARDVHGLVRTGQVDAVVGWHISAVRRRLAPRIAGAVPYVYTALYEGGERTPGVIVTGETPTNQLAPALSWMREARLVRRWAIVGNDYVWPRASAAAAHRWARSHDVEITADLYVPLGTRDYAAVVRRLGRSGADGVLMLLVGEDAVHFNRAFADAGLDLVQTRLTTLMDENMVLASGARATRSLFVAAGFFEDLTTPEALDFTGRWARRYGVNSPTPSSLGESCYEGLRLYAAMVRRGGSLARDDLVAVSEGLRYDGPRGEVVVRRGHTVQDVYIAEAQGLGFDIVARLSSGSVEAP</sequence>
<accession>A0ABP9C935</accession>
<evidence type="ECO:0000313" key="5">
    <source>
        <dbReference type="Proteomes" id="UP001500928"/>
    </source>
</evidence>
<comment type="similarity">
    <text evidence="1">Belongs to the leucine-binding protein family.</text>
</comment>
<dbReference type="Gene3D" id="3.40.50.2300">
    <property type="match status" value="2"/>
</dbReference>
<comment type="caution">
    <text evidence="4">The sequence shown here is derived from an EMBL/GenBank/DDBJ whole genome shotgun (WGS) entry which is preliminary data.</text>
</comment>